<dbReference type="InterPro" id="IPR004545">
    <property type="entry name" value="PA2G4"/>
</dbReference>
<organism evidence="4 5">
    <name type="scientific">Chlamydomonas incerta</name>
    <dbReference type="NCBI Taxonomy" id="51695"/>
    <lineage>
        <taxon>Eukaryota</taxon>
        <taxon>Viridiplantae</taxon>
        <taxon>Chlorophyta</taxon>
        <taxon>core chlorophytes</taxon>
        <taxon>Chlorophyceae</taxon>
        <taxon>CS clade</taxon>
        <taxon>Chlamydomonadales</taxon>
        <taxon>Chlamydomonadaceae</taxon>
        <taxon>Chlamydomonas</taxon>
    </lineage>
</organism>
<evidence type="ECO:0000256" key="2">
    <source>
        <dbReference type="SAM" id="MobiDB-lite"/>
    </source>
</evidence>
<dbReference type="Proteomes" id="UP000650467">
    <property type="component" value="Unassembled WGS sequence"/>
</dbReference>
<proteinExistence type="inferred from homology"/>
<evidence type="ECO:0000259" key="3">
    <source>
        <dbReference type="Pfam" id="PF00557"/>
    </source>
</evidence>
<dbReference type="InterPro" id="IPR036005">
    <property type="entry name" value="Creatinase/aminopeptidase-like"/>
</dbReference>
<keyword evidence="5" id="KW-1185">Reference proteome</keyword>
<feature type="region of interest" description="Disordered" evidence="2">
    <location>
        <begin position="369"/>
        <end position="388"/>
    </location>
</feature>
<dbReference type="InterPro" id="IPR001714">
    <property type="entry name" value="Pept_M24_MAP"/>
</dbReference>
<dbReference type="InterPro" id="IPR036388">
    <property type="entry name" value="WH-like_DNA-bd_sf"/>
</dbReference>
<gene>
    <name evidence="4" type="ORF">HXX76_012496</name>
</gene>
<name>A0A835VTJ8_CHLIN</name>
<dbReference type="OrthoDB" id="5876363at2759"/>
<reference evidence="4" key="1">
    <citation type="journal article" date="2020" name="bioRxiv">
        <title>Comparative genomics of Chlamydomonas.</title>
        <authorList>
            <person name="Craig R.J."/>
            <person name="Hasan A.R."/>
            <person name="Ness R.W."/>
            <person name="Keightley P.D."/>
        </authorList>
    </citation>
    <scope>NUCLEOTIDE SEQUENCE</scope>
    <source>
        <strain evidence="4">SAG 7.73</strain>
    </source>
</reference>
<dbReference type="Gene3D" id="3.90.230.10">
    <property type="entry name" value="Creatinase/methionine aminopeptidase superfamily"/>
    <property type="match status" value="1"/>
</dbReference>
<dbReference type="NCBIfam" id="TIGR00495">
    <property type="entry name" value="crvDNA_42K"/>
    <property type="match status" value="1"/>
</dbReference>
<feature type="domain" description="Peptidase M24" evidence="3">
    <location>
        <begin position="22"/>
        <end position="223"/>
    </location>
</feature>
<comment type="caution">
    <text evidence="4">The sequence shown here is derived from an EMBL/GenBank/DDBJ whole genome shotgun (WGS) entry which is preliminary data.</text>
</comment>
<dbReference type="PRINTS" id="PR00599">
    <property type="entry name" value="MAPEPTIDASE"/>
</dbReference>
<dbReference type="InterPro" id="IPR036390">
    <property type="entry name" value="WH_DNA-bd_sf"/>
</dbReference>
<dbReference type="SUPFAM" id="SSF46785">
    <property type="entry name" value="Winged helix' DNA-binding domain"/>
    <property type="match status" value="1"/>
</dbReference>
<dbReference type="Pfam" id="PF00557">
    <property type="entry name" value="Peptidase_M24"/>
    <property type="match status" value="1"/>
</dbReference>
<dbReference type="FunFam" id="1.10.10.10:FF:000029">
    <property type="entry name" value="Proliferation-associated 2G4, a"/>
    <property type="match status" value="1"/>
</dbReference>
<dbReference type="CDD" id="cd01089">
    <property type="entry name" value="PA2G4-like"/>
    <property type="match status" value="1"/>
</dbReference>
<dbReference type="SUPFAM" id="SSF55920">
    <property type="entry name" value="Creatinase/aminopeptidase"/>
    <property type="match status" value="1"/>
</dbReference>
<dbReference type="PANTHER" id="PTHR10804">
    <property type="entry name" value="PROTEASE FAMILY M24 METHIONYL AMINOPEPTIDASE, AMINOPEPTIDASE P"/>
    <property type="match status" value="1"/>
</dbReference>
<protein>
    <recommendedName>
        <fullName evidence="3">Peptidase M24 domain-containing protein</fullName>
    </recommendedName>
</protein>
<dbReference type="EMBL" id="JAEHOC010000041">
    <property type="protein sequence ID" value="KAG2427300.1"/>
    <property type="molecule type" value="Genomic_DNA"/>
</dbReference>
<accession>A0A835VTJ8</accession>
<evidence type="ECO:0000313" key="5">
    <source>
        <dbReference type="Proteomes" id="UP000650467"/>
    </source>
</evidence>
<dbReference type="AlphaFoldDB" id="A0A835VTJ8"/>
<feature type="compositionally biased region" description="Basic and acidic residues" evidence="2">
    <location>
        <begin position="378"/>
        <end position="388"/>
    </location>
</feature>
<dbReference type="InterPro" id="IPR047113">
    <property type="entry name" value="PA2G4/ARX1"/>
</dbReference>
<comment type="similarity">
    <text evidence="1">Belongs to the peptidase M24 family.</text>
</comment>
<dbReference type="InterPro" id="IPR000994">
    <property type="entry name" value="Pept_M24"/>
</dbReference>
<sequence>MSDDGSIEHQEPNLSVPEVVTKYKAAADICNRALLAVIDAAKDGAKVVDLCRLGDQFINKECANIYKGKAIEKGVAFPTCVSANSIVGHFSPNSDDATALKNGDVVKIDMGCHIDGFIATQATTIVVGDAAISGKAADVIAAARTAFDAAVRLIRPGKHIADVSAPLQKVAESFGCNLVEGVMSHEMKQFVIDGSKCILNKPTPDQKVEDAEFEENEVYAVDIVVSSGEGKPRVLDEKETTVYKRALEVAYQLKMQASRAVFSLVNSAFATMPFTLRALLDEAAVQKTELKASQLKLGLVECLNHGLLHPYPVLHEKPGEVVAQIKGTVLLMPNGSSIITSAPRQVVTSEKKVEDKEILDLLATPISAKSAKKKKNKDKAAEPATEAK</sequence>
<evidence type="ECO:0000256" key="1">
    <source>
        <dbReference type="ARBA" id="ARBA00007319"/>
    </source>
</evidence>
<dbReference type="Gene3D" id="1.10.10.10">
    <property type="entry name" value="Winged helix-like DNA-binding domain superfamily/Winged helix DNA-binding domain"/>
    <property type="match status" value="1"/>
</dbReference>
<dbReference type="PANTHER" id="PTHR10804:SF11">
    <property type="entry name" value="PROLIFERATION-ASSOCIATED PROTEIN 2G4"/>
    <property type="match status" value="1"/>
</dbReference>
<evidence type="ECO:0000313" key="4">
    <source>
        <dbReference type="EMBL" id="KAG2427300.1"/>
    </source>
</evidence>